<protein>
    <recommendedName>
        <fullName evidence="3">BTB domain-containing protein</fullName>
    </recommendedName>
</protein>
<reference evidence="4" key="2">
    <citation type="submission" date="2022-06" db="UniProtKB">
        <authorList>
            <consortium name="EnsemblMetazoa"/>
        </authorList>
    </citation>
    <scope>IDENTIFICATION</scope>
    <source>
        <strain evidence="4">PS312</strain>
    </source>
</reference>
<evidence type="ECO:0000256" key="1">
    <source>
        <dbReference type="SAM" id="Coils"/>
    </source>
</evidence>
<feature type="region of interest" description="Disordered" evidence="2">
    <location>
        <begin position="46"/>
        <end position="66"/>
    </location>
</feature>
<keyword evidence="1" id="KW-0175">Coiled coil</keyword>
<reference evidence="5" key="1">
    <citation type="journal article" date="2008" name="Nat. Genet.">
        <title>The Pristionchus pacificus genome provides a unique perspective on nematode lifestyle and parasitism.</title>
        <authorList>
            <person name="Dieterich C."/>
            <person name="Clifton S.W."/>
            <person name="Schuster L.N."/>
            <person name="Chinwalla A."/>
            <person name="Delehaunty K."/>
            <person name="Dinkelacker I."/>
            <person name="Fulton L."/>
            <person name="Fulton R."/>
            <person name="Godfrey J."/>
            <person name="Minx P."/>
            <person name="Mitreva M."/>
            <person name="Roeseler W."/>
            <person name="Tian H."/>
            <person name="Witte H."/>
            <person name="Yang S.P."/>
            <person name="Wilson R.K."/>
            <person name="Sommer R.J."/>
        </authorList>
    </citation>
    <scope>NUCLEOTIDE SEQUENCE [LARGE SCALE GENOMIC DNA]</scope>
    <source>
        <strain evidence="5">PS312</strain>
    </source>
</reference>
<dbReference type="CDD" id="cd18186">
    <property type="entry name" value="BTB_POZ_ZBTB_KLHL-like"/>
    <property type="match status" value="1"/>
</dbReference>
<evidence type="ECO:0000259" key="3">
    <source>
        <dbReference type="PROSITE" id="PS50097"/>
    </source>
</evidence>
<dbReference type="InterPro" id="IPR000210">
    <property type="entry name" value="BTB/POZ_dom"/>
</dbReference>
<dbReference type="SUPFAM" id="SSF54695">
    <property type="entry name" value="POZ domain"/>
    <property type="match status" value="1"/>
</dbReference>
<name>A0A8R1Z6Y8_PRIPA</name>
<keyword evidence="5" id="KW-1185">Reference proteome</keyword>
<feature type="domain" description="BTB" evidence="3">
    <location>
        <begin position="204"/>
        <end position="258"/>
    </location>
</feature>
<feature type="coiled-coil region" evidence="1">
    <location>
        <begin position="92"/>
        <end position="126"/>
    </location>
</feature>
<dbReference type="Gene3D" id="3.30.710.10">
    <property type="entry name" value="Potassium Channel Kv1.1, Chain A"/>
    <property type="match status" value="1"/>
</dbReference>
<dbReference type="AlphaFoldDB" id="A0A8R1Z6Y8"/>
<dbReference type="PROSITE" id="PS50097">
    <property type="entry name" value="BTB"/>
    <property type="match status" value="1"/>
</dbReference>
<gene>
    <name evidence="4" type="primary">WBGene00305120</name>
</gene>
<accession>A0A8R1Z6Y8</accession>
<evidence type="ECO:0000313" key="4">
    <source>
        <dbReference type="EnsemblMetazoa" id="PPA47232.1"/>
    </source>
</evidence>
<organism evidence="4 5">
    <name type="scientific">Pristionchus pacificus</name>
    <name type="common">Parasitic nematode worm</name>
    <dbReference type="NCBI Taxonomy" id="54126"/>
    <lineage>
        <taxon>Eukaryota</taxon>
        <taxon>Metazoa</taxon>
        <taxon>Ecdysozoa</taxon>
        <taxon>Nematoda</taxon>
        <taxon>Chromadorea</taxon>
        <taxon>Rhabditida</taxon>
        <taxon>Rhabditina</taxon>
        <taxon>Diplogasteromorpha</taxon>
        <taxon>Diplogasteroidea</taxon>
        <taxon>Neodiplogasteridae</taxon>
        <taxon>Pristionchus</taxon>
    </lineage>
</organism>
<dbReference type="InterPro" id="IPR011333">
    <property type="entry name" value="SKP1/BTB/POZ_sf"/>
</dbReference>
<evidence type="ECO:0000313" key="5">
    <source>
        <dbReference type="Proteomes" id="UP000005239"/>
    </source>
</evidence>
<dbReference type="Proteomes" id="UP000005239">
    <property type="component" value="Unassembled WGS sequence"/>
</dbReference>
<evidence type="ECO:0000256" key="2">
    <source>
        <dbReference type="SAM" id="MobiDB-lite"/>
    </source>
</evidence>
<dbReference type="Pfam" id="PF00651">
    <property type="entry name" value="BTB"/>
    <property type="match status" value="1"/>
</dbReference>
<sequence>MEINNYLLVTILPLFSSSFNHFYPSLLYFPSIVSCRPMALSSIHNKNQSGNVNESNGEMDSGSSMENVSSGRNLYALISVLLAMLLHKTSESDHNKREAEKMKKEAELLKEDIRQMKKEKVEERKKGPSIDDKKENERMINGSYQHNQDSLLPPLFDTENPFFEICGVRINLSGYNHPDSENIQHSLPEGLGHFDNLRREGMNFDKKIIIGDTTIDVHKELLSARIPYFKNLFSSNWREISSDLINLSFGSIIDNLSD</sequence>
<proteinExistence type="predicted"/>
<dbReference type="EnsemblMetazoa" id="PPA47232.1">
    <property type="protein sequence ID" value="PPA47232.1"/>
    <property type="gene ID" value="WBGene00305120"/>
</dbReference>